<evidence type="ECO:0000313" key="3">
    <source>
        <dbReference type="EMBL" id="KAF2713024.1"/>
    </source>
</evidence>
<dbReference type="SUPFAM" id="SSF55347">
    <property type="entry name" value="Glyceraldehyde-3-phosphate dehydrogenase-like, C-terminal domain"/>
    <property type="match status" value="1"/>
</dbReference>
<dbReference type="Gene3D" id="3.30.360.10">
    <property type="entry name" value="Dihydrodipicolinate Reductase, domain 2"/>
    <property type="match status" value="1"/>
</dbReference>
<feature type="domain" description="Gfo/Idh/MocA-like oxidoreductase N-terminal" evidence="1">
    <location>
        <begin position="8"/>
        <end position="134"/>
    </location>
</feature>
<evidence type="ECO:0000259" key="1">
    <source>
        <dbReference type="Pfam" id="PF01408"/>
    </source>
</evidence>
<dbReference type="Proteomes" id="UP000799428">
    <property type="component" value="Unassembled WGS sequence"/>
</dbReference>
<feature type="domain" description="Gal80p-like C-terminal" evidence="2">
    <location>
        <begin position="141"/>
        <end position="295"/>
    </location>
</feature>
<dbReference type="PANTHER" id="PTHR43708">
    <property type="entry name" value="CONSERVED EXPRESSED OXIDOREDUCTASE (EUROFUNG)"/>
    <property type="match status" value="1"/>
</dbReference>
<dbReference type="AlphaFoldDB" id="A0A6G1KJL3"/>
<proteinExistence type="predicted"/>
<keyword evidence="4" id="KW-1185">Reference proteome</keyword>
<dbReference type="Gene3D" id="3.40.50.720">
    <property type="entry name" value="NAD(P)-binding Rossmann-like Domain"/>
    <property type="match status" value="1"/>
</dbReference>
<dbReference type="InterPro" id="IPR055080">
    <property type="entry name" value="Gal80p-like_C"/>
</dbReference>
<dbReference type="EMBL" id="MU005765">
    <property type="protein sequence ID" value="KAF2713024.1"/>
    <property type="molecule type" value="Genomic_DNA"/>
</dbReference>
<dbReference type="GO" id="GO:0000166">
    <property type="term" value="F:nucleotide binding"/>
    <property type="evidence" value="ECO:0007669"/>
    <property type="project" value="InterPro"/>
</dbReference>
<dbReference type="Pfam" id="PF22685">
    <property type="entry name" value="Gal80p_C-like"/>
    <property type="match status" value="1"/>
</dbReference>
<reference evidence="3" key="1">
    <citation type="journal article" date="2020" name="Stud. Mycol.">
        <title>101 Dothideomycetes genomes: a test case for predicting lifestyles and emergence of pathogens.</title>
        <authorList>
            <person name="Haridas S."/>
            <person name="Albert R."/>
            <person name="Binder M."/>
            <person name="Bloem J."/>
            <person name="Labutti K."/>
            <person name="Salamov A."/>
            <person name="Andreopoulos B."/>
            <person name="Baker S."/>
            <person name="Barry K."/>
            <person name="Bills G."/>
            <person name="Bluhm B."/>
            <person name="Cannon C."/>
            <person name="Castanera R."/>
            <person name="Culley D."/>
            <person name="Daum C."/>
            <person name="Ezra D."/>
            <person name="Gonzalez J."/>
            <person name="Henrissat B."/>
            <person name="Kuo A."/>
            <person name="Liang C."/>
            <person name="Lipzen A."/>
            <person name="Lutzoni F."/>
            <person name="Magnuson J."/>
            <person name="Mondo S."/>
            <person name="Nolan M."/>
            <person name="Ohm R."/>
            <person name="Pangilinan J."/>
            <person name="Park H.-J."/>
            <person name="Ramirez L."/>
            <person name="Alfaro M."/>
            <person name="Sun H."/>
            <person name="Tritt A."/>
            <person name="Yoshinaga Y."/>
            <person name="Zwiers L.-H."/>
            <person name="Turgeon B."/>
            <person name="Goodwin S."/>
            <person name="Spatafora J."/>
            <person name="Crous P."/>
            <person name="Grigoriev I."/>
        </authorList>
    </citation>
    <scope>NUCLEOTIDE SEQUENCE</scope>
    <source>
        <strain evidence="3">CBS 279.74</strain>
    </source>
</reference>
<dbReference type="OrthoDB" id="446809at2759"/>
<dbReference type="InterPro" id="IPR000683">
    <property type="entry name" value="Gfo/Idh/MocA-like_OxRdtase_N"/>
</dbReference>
<accession>A0A6G1KJL3</accession>
<gene>
    <name evidence="3" type="ORF">K504DRAFT_370567</name>
</gene>
<organism evidence="3 4">
    <name type="scientific">Pleomassaria siparia CBS 279.74</name>
    <dbReference type="NCBI Taxonomy" id="1314801"/>
    <lineage>
        <taxon>Eukaryota</taxon>
        <taxon>Fungi</taxon>
        <taxon>Dikarya</taxon>
        <taxon>Ascomycota</taxon>
        <taxon>Pezizomycotina</taxon>
        <taxon>Dothideomycetes</taxon>
        <taxon>Pleosporomycetidae</taxon>
        <taxon>Pleosporales</taxon>
        <taxon>Pleomassariaceae</taxon>
        <taxon>Pleomassaria</taxon>
    </lineage>
</organism>
<dbReference type="Pfam" id="PF01408">
    <property type="entry name" value="GFO_IDH_MocA"/>
    <property type="match status" value="1"/>
</dbReference>
<evidence type="ECO:0000313" key="4">
    <source>
        <dbReference type="Proteomes" id="UP000799428"/>
    </source>
</evidence>
<dbReference type="SUPFAM" id="SSF51735">
    <property type="entry name" value="NAD(P)-binding Rossmann-fold domains"/>
    <property type="match status" value="1"/>
</dbReference>
<protein>
    <submittedName>
        <fullName evidence="3">Putative oxidoreductase</fullName>
    </submittedName>
</protein>
<dbReference type="InterPro" id="IPR036291">
    <property type="entry name" value="NAD(P)-bd_dom_sf"/>
</dbReference>
<sequence length="393" mass="42415">MSPQQPLRTAFIGLSSSGWASIAHLPALRSALGGEKFSIMALLNSSVPAAGASIGHHNLPASTRAYGSPEDLAADPDIDLVICNTRVDKHFETILPSVKAGKNVYVEWPIASNTTDIDTLVAAARKSGSRVAVGLQNRWAPQVFKLEELLHGGKLGKVLSSDLRVIGGTDDREILVTKGKYFAQREIGGNVIVINFGHVLDFVLHVLGDLAPGSVQSKGQIQRPSVRVRDTSTNSIVETVTSDVPDLLSLHGTLTPSKIIQEDATLSAFFRRGQAFPGDPPLAWSINCEFGEIRLLSTVGTALFSESNGERVTIHVHHFDTDTVEEIPWEWEKEQEHVPTHAKSVLRCLASFADAISEGKGSEGGDGWVGLEDAARRARQIEKILSDGERKAQ</sequence>
<dbReference type="PANTHER" id="PTHR43708:SF1">
    <property type="entry name" value="GALACTOSE_LACTOSE METABOLISM REGULATORY PROTEIN GAL80"/>
    <property type="match status" value="1"/>
</dbReference>
<name>A0A6G1KJL3_9PLEO</name>
<evidence type="ECO:0000259" key="2">
    <source>
        <dbReference type="Pfam" id="PF22685"/>
    </source>
</evidence>
<dbReference type="InterPro" id="IPR051317">
    <property type="entry name" value="Gfo/Idh/MocA_oxidoreduct"/>
</dbReference>